<proteinExistence type="predicted"/>
<name>D7BEP4_ALLS1</name>
<evidence type="ECO:0000313" key="2">
    <source>
        <dbReference type="EMBL" id="ADH64990.1"/>
    </source>
</evidence>
<keyword evidence="1" id="KW-1133">Transmembrane helix</keyword>
<keyword evidence="1" id="KW-0812">Transmembrane</keyword>
<dbReference type="AlphaFoldDB" id="D7BEP4"/>
<dbReference type="EMBL" id="CP002042">
    <property type="protein sequence ID" value="ADH64990.1"/>
    <property type="molecule type" value="Genomic_DNA"/>
</dbReference>
<organism evidence="2 3">
    <name type="scientific">Allomeiothermus silvanus (strain ATCC 700542 / DSM 9946 / NBRC 106475 / NCIMB 13440 / VI-R2)</name>
    <name type="common">Thermus silvanus</name>
    <dbReference type="NCBI Taxonomy" id="526227"/>
    <lineage>
        <taxon>Bacteria</taxon>
        <taxon>Thermotogati</taxon>
        <taxon>Deinococcota</taxon>
        <taxon>Deinococci</taxon>
        <taxon>Thermales</taxon>
        <taxon>Thermaceae</taxon>
        <taxon>Allomeiothermus</taxon>
    </lineage>
</organism>
<dbReference type="Proteomes" id="UP000001916">
    <property type="component" value="Chromosome"/>
</dbReference>
<dbReference type="HOGENOM" id="CLU_3235819_0_0_0"/>
<reference evidence="2 3" key="1">
    <citation type="journal article" date="2010" name="Stand. Genomic Sci.">
        <title>Complete genome sequence of Meiothermus silvanus type strain (VI-R2).</title>
        <authorList>
            <person name="Sikorski J."/>
            <person name="Tindall B.J."/>
            <person name="Lowry S."/>
            <person name="Lucas S."/>
            <person name="Nolan M."/>
            <person name="Copeland A."/>
            <person name="Glavina Del Rio T."/>
            <person name="Tice H."/>
            <person name="Cheng J.F."/>
            <person name="Han C."/>
            <person name="Pitluck S."/>
            <person name="Liolios K."/>
            <person name="Ivanova N."/>
            <person name="Mavromatis K."/>
            <person name="Mikhailova N."/>
            <person name="Pati A."/>
            <person name="Goodwin L."/>
            <person name="Chen A."/>
            <person name="Palaniappan K."/>
            <person name="Land M."/>
            <person name="Hauser L."/>
            <person name="Chang Y.J."/>
            <person name="Jeffries C.D."/>
            <person name="Rohde M."/>
            <person name="Goker M."/>
            <person name="Woyke T."/>
            <person name="Bristow J."/>
            <person name="Eisen J.A."/>
            <person name="Markowitz V."/>
            <person name="Hugenholtz P."/>
            <person name="Kyrpides N.C."/>
            <person name="Klenk H.P."/>
            <person name="Lapidus A."/>
        </authorList>
    </citation>
    <scope>NUCLEOTIDE SEQUENCE [LARGE SCALE GENOMIC DNA]</scope>
    <source>
        <strain evidence="3">ATCC 700542 / DSM 9946 / VI-R2</strain>
    </source>
</reference>
<protein>
    <submittedName>
        <fullName evidence="2">Uncharacterized protein</fullName>
    </submittedName>
</protein>
<accession>D7BEP4</accession>
<keyword evidence="3" id="KW-1185">Reference proteome</keyword>
<feature type="transmembrane region" description="Helical" evidence="1">
    <location>
        <begin position="12"/>
        <end position="30"/>
    </location>
</feature>
<evidence type="ECO:0000256" key="1">
    <source>
        <dbReference type="SAM" id="Phobius"/>
    </source>
</evidence>
<dbReference type="STRING" id="526227.Mesil_3165"/>
<gene>
    <name evidence="2" type="ordered locus">Mesil_3165</name>
</gene>
<dbReference type="KEGG" id="msv:Mesil_3165"/>
<evidence type="ECO:0000313" key="3">
    <source>
        <dbReference type="Proteomes" id="UP000001916"/>
    </source>
</evidence>
<keyword evidence="1" id="KW-0472">Membrane</keyword>
<sequence>MLRLPKQRTIRRLTVGVGAVFLIGTLILAVSDPYPVLTILGAR</sequence>
<dbReference type="RefSeq" id="WP_013159518.1">
    <property type="nucleotide sequence ID" value="NC_014212.1"/>
</dbReference>